<gene>
    <name evidence="2" type="ORF">F5050DRAFT_1714895</name>
</gene>
<name>A0ABQ8Q360_9AGAR</name>
<evidence type="ECO:0000313" key="3">
    <source>
        <dbReference type="Proteomes" id="UP001163828"/>
    </source>
</evidence>
<reference evidence="2" key="1">
    <citation type="submission" date="2022-08" db="EMBL/GenBank/DDBJ databases">
        <authorList>
            <consortium name="DOE Joint Genome Institute"/>
            <person name="Min B."/>
            <person name="Riley R."/>
            <person name="Sierra-Patev S."/>
            <person name="Naranjo-Ortiz M."/>
            <person name="Looney B."/>
            <person name="Konkel Z."/>
            <person name="Slot J.C."/>
            <person name="Sakamoto Y."/>
            <person name="Steenwyk J.L."/>
            <person name="Rokas A."/>
            <person name="Carro J."/>
            <person name="Camarero S."/>
            <person name="Ferreira P."/>
            <person name="Molpeceres G."/>
            <person name="Ruiz-Duenas F.J."/>
            <person name="Serrano A."/>
            <person name="Henrissat B."/>
            <person name="Drula E."/>
            <person name="Hughes K.W."/>
            <person name="Mata J.L."/>
            <person name="Ishikawa N.K."/>
            <person name="Vargas-Isla R."/>
            <person name="Ushijima S."/>
            <person name="Smith C.A."/>
            <person name="Ahrendt S."/>
            <person name="Andreopoulos W."/>
            <person name="He G."/>
            <person name="Labutti K."/>
            <person name="Lipzen A."/>
            <person name="Ng V."/>
            <person name="Sandor L."/>
            <person name="Barry K."/>
            <person name="Martinez A.T."/>
            <person name="Xiao Y."/>
            <person name="Gibbons J.G."/>
            <person name="Terashima K."/>
            <person name="Hibbett D.S."/>
            <person name="Grigoriev I.V."/>
        </authorList>
    </citation>
    <scope>NUCLEOTIDE SEQUENCE</scope>
    <source>
        <strain evidence="2">TFB10827</strain>
    </source>
</reference>
<evidence type="ECO:0000313" key="2">
    <source>
        <dbReference type="EMBL" id="KAJ3992927.1"/>
    </source>
</evidence>
<organism evidence="2 3">
    <name type="scientific">Lentinula boryana</name>
    <dbReference type="NCBI Taxonomy" id="40481"/>
    <lineage>
        <taxon>Eukaryota</taxon>
        <taxon>Fungi</taxon>
        <taxon>Dikarya</taxon>
        <taxon>Basidiomycota</taxon>
        <taxon>Agaricomycotina</taxon>
        <taxon>Agaricomycetes</taxon>
        <taxon>Agaricomycetidae</taxon>
        <taxon>Agaricales</taxon>
        <taxon>Marasmiineae</taxon>
        <taxon>Omphalotaceae</taxon>
        <taxon>Lentinula</taxon>
    </lineage>
</organism>
<proteinExistence type="predicted"/>
<accession>A0ABQ8Q360</accession>
<keyword evidence="3" id="KW-1185">Reference proteome</keyword>
<comment type="caution">
    <text evidence="2">The sequence shown here is derived from an EMBL/GenBank/DDBJ whole genome shotgun (WGS) entry which is preliminary data.</text>
</comment>
<evidence type="ECO:0000256" key="1">
    <source>
        <dbReference type="SAM" id="MobiDB-lite"/>
    </source>
</evidence>
<feature type="region of interest" description="Disordered" evidence="1">
    <location>
        <begin position="1"/>
        <end position="46"/>
    </location>
</feature>
<sequence>MGKGKGQAKASRVASTPNSSSSSSSSPREERRPDLTTPPAQLGAQDSHWSPAYYTEIWKQCRARSADLVSEIQNKDTKLVALEAELATVKSMLEVRDQLHSVVDRNNPTQATENAEVERFFQYLYESMKKLFESFKFLASDRNMVAEGKSADWLVAHPRRNTLNLWGVHQGSDETWKRSTIKQYNNWKPQYNTRLGELVRQRHELSDEALVKVKEENAVFSERLKDHERKSKIEPTIDQLLNASEGVVQASSHTFKEAKVLQEELRDLKGQRRSLSQNLKGQIHVKFYLCNIATNMVSHMR</sequence>
<protein>
    <submittedName>
        <fullName evidence="2">Uncharacterized protein</fullName>
    </submittedName>
</protein>
<dbReference type="Proteomes" id="UP001163828">
    <property type="component" value="Unassembled WGS sequence"/>
</dbReference>
<dbReference type="EMBL" id="MU790808">
    <property type="protein sequence ID" value="KAJ3992927.1"/>
    <property type="molecule type" value="Genomic_DNA"/>
</dbReference>